<organism evidence="1 2">
    <name type="scientific">Lindgomyces ingoldianus</name>
    <dbReference type="NCBI Taxonomy" id="673940"/>
    <lineage>
        <taxon>Eukaryota</taxon>
        <taxon>Fungi</taxon>
        <taxon>Dikarya</taxon>
        <taxon>Ascomycota</taxon>
        <taxon>Pezizomycotina</taxon>
        <taxon>Dothideomycetes</taxon>
        <taxon>Pleosporomycetidae</taxon>
        <taxon>Pleosporales</taxon>
        <taxon>Lindgomycetaceae</taxon>
        <taxon>Lindgomyces</taxon>
    </lineage>
</organism>
<sequence>MGDIILGNPSPIEEGEIKQIDIKEAAISVQPVVTPTTITPARTPEEKPFDDIDDMAGKKIFTLERPDDRARELAAKLTLEEQISLLAGADFWRTMPIPDKGIPSIKTTDGPNGARGEFFTNGTPAALFPCGISMASTWNLDLIEEIGRHLGDETKARGANVLLAPTVCMHRSPLGGRNFESYSEDPFLTGKLAASYIRGLQSKGIAATIKHFLGNEQETERQAYDAIIAERPLREIYLKPFEIAVRDASPWALMSSYNMVNGVHADEYEHSLKEILRGEWGWDGAVISDWTGTYATGPSIRAGCDIEMPGPSKWRKLDQVLESLEKGEIVRDDIERAAGNVLYLVDRTKGLNGPPEPPERSNNNSETSNLILQAGIEGLTLLKNENNVLPIRDVKKIALIGPNVKRAIAGGGGSAGLNPYYTTTPWDGIRSRFDGEITFAQGCDSAKWLPLASPYCTAPDGQQGVRLEYYCGDRFKGEPAVVQHKVGTDLWLWDSAPKEVLPDFSFKVKSTITPKSSGNHMFSFASVGPGRLFLNGELFIDIWDWTEEGEAMFSASEDVLKSIYLEEGKPVELLVESTSEVRPASKVSVLGRRYDYGGCRIGYQEEDQVDRLQEAANAAREADVAVLVVGLDAEWESEGYDRQTMDLPKNGSQDRLIETVLAANSRTVVVNQSGTPVTMPWVDQAPAILQAWYQGQEAGNALADVLFGNQSPSGKLPTTFPKRLEDNPAYHNWPGENLKTVYGEGIYVGYRHYERSKIAPLFPFGHGLTYTTFQYGSPTITSTVLTESSDITITVPVTNTGSVTAHEIVQAYVKDIKSTLPRPKKELQAFGKVFLQPGETKAVDLKLNKYSVGYYDTSLGQTGAWIAEEGVFDVLIGSSSADIRSKVSFEVKESFQWIF</sequence>
<accession>A0ACB6QN11</accession>
<reference evidence="1" key="1">
    <citation type="journal article" date="2020" name="Stud. Mycol.">
        <title>101 Dothideomycetes genomes: a test case for predicting lifestyles and emergence of pathogens.</title>
        <authorList>
            <person name="Haridas S."/>
            <person name="Albert R."/>
            <person name="Binder M."/>
            <person name="Bloem J."/>
            <person name="Labutti K."/>
            <person name="Salamov A."/>
            <person name="Andreopoulos B."/>
            <person name="Baker S."/>
            <person name="Barry K."/>
            <person name="Bills G."/>
            <person name="Bluhm B."/>
            <person name="Cannon C."/>
            <person name="Castanera R."/>
            <person name="Culley D."/>
            <person name="Daum C."/>
            <person name="Ezra D."/>
            <person name="Gonzalez J."/>
            <person name="Henrissat B."/>
            <person name="Kuo A."/>
            <person name="Liang C."/>
            <person name="Lipzen A."/>
            <person name="Lutzoni F."/>
            <person name="Magnuson J."/>
            <person name="Mondo S."/>
            <person name="Nolan M."/>
            <person name="Ohm R."/>
            <person name="Pangilinan J."/>
            <person name="Park H.-J."/>
            <person name="Ramirez L."/>
            <person name="Alfaro M."/>
            <person name="Sun H."/>
            <person name="Tritt A."/>
            <person name="Yoshinaga Y."/>
            <person name="Zwiers L.-H."/>
            <person name="Turgeon B."/>
            <person name="Goodwin S."/>
            <person name="Spatafora J."/>
            <person name="Crous P."/>
            <person name="Grigoriev I."/>
        </authorList>
    </citation>
    <scope>NUCLEOTIDE SEQUENCE</scope>
    <source>
        <strain evidence="1">ATCC 200398</strain>
    </source>
</reference>
<keyword evidence="2" id="KW-1185">Reference proteome</keyword>
<protein>
    <submittedName>
        <fullName evidence="1">Uncharacterized protein</fullName>
    </submittedName>
</protein>
<evidence type="ECO:0000313" key="2">
    <source>
        <dbReference type="Proteomes" id="UP000799755"/>
    </source>
</evidence>
<proteinExistence type="predicted"/>
<dbReference type="Proteomes" id="UP000799755">
    <property type="component" value="Unassembled WGS sequence"/>
</dbReference>
<dbReference type="EMBL" id="MU003517">
    <property type="protein sequence ID" value="KAF2468257.1"/>
    <property type="molecule type" value="Genomic_DNA"/>
</dbReference>
<name>A0ACB6QN11_9PLEO</name>
<comment type="caution">
    <text evidence="1">The sequence shown here is derived from an EMBL/GenBank/DDBJ whole genome shotgun (WGS) entry which is preliminary data.</text>
</comment>
<evidence type="ECO:0000313" key="1">
    <source>
        <dbReference type="EMBL" id="KAF2468257.1"/>
    </source>
</evidence>
<gene>
    <name evidence="1" type="ORF">BDR25DRAFT_305236</name>
</gene>